<name>A0A517Z415_9PLAN</name>
<reference evidence="2 3" key="1">
    <citation type="submission" date="2019-02" db="EMBL/GenBank/DDBJ databases">
        <title>Deep-cultivation of Planctomycetes and their phenomic and genomic characterization uncovers novel biology.</title>
        <authorList>
            <person name="Wiegand S."/>
            <person name="Jogler M."/>
            <person name="Boedeker C."/>
            <person name="Pinto D."/>
            <person name="Vollmers J."/>
            <person name="Rivas-Marin E."/>
            <person name="Kohn T."/>
            <person name="Peeters S.H."/>
            <person name="Heuer A."/>
            <person name="Rast P."/>
            <person name="Oberbeckmann S."/>
            <person name="Bunk B."/>
            <person name="Jeske O."/>
            <person name="Meyerdierks A."/>
            <person name="Storesund J.E."/>
            <person name="Kallscheuer N."/>
            <person name="Luecker S."/>
            <person name="Lage O.M."/>
            <person name="Pohl T."/>
            <person name="Merkel B.J."/>
            <person name="Hornburger P."/>
            <person name="Mueller R.-W."/>
            <person name="Bruemmer F."/>
            <person name="Labrenz M."/>
            <person name="Spormann A.M."/>
            <person name="Op den Camp H."/>
            <person name="Overmann J."/>
            <person name="Amann R."/>
            <person name="Jetten M.S.M."/>
            <person name="Mascher T."/>
            <person name="Medema M.H."/>
            <person name="Devos D.P."/>
            <person name="Kaster A.-K."/>
            <person name="Ovreas L."/>
            <person name="Rohde M."/>
            <person name="Galperin M.Y."/>
            <person name="Jogler C."/>
        </authorList>
    </citation>
    <scope>NUCLEOTIDE SEQUENCE [LARGE SCALE GENOMIC DNA]</scope>
    <source>
        <strain evidence="2 3">Mal4</strain>
    </source>
</reference>
<dbReference type="RefSeq" id="WP_145367939.1">
    <property type="nucleotide sequence ID" value="NZ_CP036275.1"/>
</dbReference>
<evidence type="ECO:0008006" key="4">
    <source>
        <dbReference type="Google" id="ProtNLM"/>
    </source>
</evidence>
<evidence type="ECO:0000313" key="3">
    <source>
        <dbReference type="Proteomes" id="UP000320496"/>
    </source>
</evidence>
<keyword evidence="1" id="KW-0812">Transmembrane</keyword>
<protein>
    <recommendedName>
        <fullName evidence="4">DUF3618 domain-containing protein</fullName>
    </recommendedName>
</protein>
<keyword evidence="3" id="KW-1185">Reference proteome</keyword>
<keyword evidence="1" id="KW-1133">Transmembrane helix</keyword>
<sequence length="151" mass="16645">MSTTQAQTDQSGPPPSAYELRNRMEQIRTRLDGDVDGLVSHAQRLADWRYYLRAYPWASLAVVAAVGYFAVPRRVEINSPDAETLERLARKNRLVVKHAPKGEEKKSLAASMANMVGHMMLRAGVAYMGQQAGKVLGHQAAEAPPEKVSQT</sequence>
<feature type="transmembrane region" description="Helical" evidence="1">
    <location>
        <begin position="54"/>
        <end position="71"/>
    </location>
</feature>
<organism evidence="2 3">
    <name type="scientific">Maioricimonas rarisocia</name>
    <dbReference type="NCBI Taxonomy" id="2528026"/>
    <lineage>
        <taxon>Bacteria</taxon>
        <taxon>Pseudomonadati</taxon>
        <taxon>Planctomycetota</taxon>
        <taxon>Planctomycetia</taxon>
        <taxon>Planctomycetales</taxon>
        <taxon>Planctomycetaceae</taxon>
        <taxon>Maioricimonas</taxon>
    </lineage>
</organism>
<proteinExistence type="predicted"/>
<dbReference type="AlphaFoldDB" id="A0A517Z415"/>
<keyword evidence="1" id="KW-0472">Membrane</keyword>
<dbReference type="KEGG" id="mri:Mal4_14840"/>
<dbReference type="EMBL" id="CP036275">
    <property type="protein sequence ID" value="QDU37175.1"/>
    <property type="molecule type" value="Genomic_DNA"/>
</dbReference>
<dbReference type="Proteomes" id="UP000320496">
    <property type="component" value="Chromosome"/>
</dbReference>
<accession>A0A517Z415</accession>
<evidence type="ECO:0000313" key="2">
    <source>
        <dbReference type="EMBL" id="QDU37175.1"/>
    </source>
</evidence>
<gene>
    <name evidence="2" type="ORF">Mal4_14840</name>
</gene>
<dbReference type="OrthoDB" id="213584at2"/>
<evidence type="ECO:0000256" key="1">
    <source>
        <dbReference type="SAM" id="Phobius"/>
    </source>
</evidence>